<feature type="region of interest" description="Disordered" evidence="6">
    <location>
        <begin position="472"/>
        <end position="512"/>
    </location>
</feature>
<evidence type="ECO:0000256" key="2">
    <source>
        <dbReference type="ARBA" id="ARBA00022737"/>
    </source>
</evidence>
<dbReference type="KEGG" id="hcq:109528790"/>
<dbReference type="Gene3D" id="3.30.40.10">
    <property type="entry name" value="Zinc/RING finger domain, C3HC4 (zinc finger)"/>
    <property type="match status" value="1"/>
</dbReference>
<dbReference type="GO" id="GO:0005886">
    <property type="term" value="C:plasma membrane"/>
    <property type="evidence" value="ECO:0007669"/>
    <property type="project" value="TreeGrafter"/>
</dbReference>
<feature type="domain" description="NHR" evidence="8">
    <location>
        <begin position="319"/>
        <end position="470"/>
    </location>
</feature>
<evidence type="ECO:0000256" key="4">
    <source>
        <dbReference type="ARBA" id="ARBA00022833"/>
    </source>
</evidence>
<dbReference type="InterPro" id="IPR001841">
    <property type="entry name" value="Znf_RING"/>
</dbReference>
<feature type="region of interest" description="Disordered" evidence="6">
    <location>
        <begin position="43"/>
        <end position="80"/>
    </location>
</feature>
<dbReference type="SMART" id="SM00184">
    <property type="entry name" value="RING"/>
    <property type="match status" value="1"/>
</dbReference>
<dbReference type="SMART" id="SM00588">
    <property type="entry name" value="NEUZ"/>
    <property type="match status" value="2"/>
</dbReference>
<keyword evidence="3 5" id="KW-0863">Zinc-finger</keyword>
<reference evidence="9" key="1">
    <citation type="submission" date="2025-08" db="UniProtKB">
        <authorList>
            <consortium name="Ensembl"/>
        </authorList>
    </citation>
    <scope>IDENTIFICATION</scope>
</reference>
<dbReference type="Ensembl" id="ENSHCOT00000015114.1">
    <property type="protein sequence ID" value="ENSHCOP00000009071.1"/>
    <property type="gene ID" value="ENSHCOG00000011440.1"/>
</dbReference>
<dbReference type="FunFam" id="2.60.120.920:FF:000005">
    <property type="entry name" value="Putative E3 ubiquitin-protein ligase NEURL1B"/>
    <property type="match status" value="1"/>
</dbReference>
<dbReference type="Gene3D" id="2.60.120.920">
    <property type="match status" value="2"/>
</dbReference>
<evidence type="ECO:0000256" key="5">
    <source>
        <dbReference type="PROSITE-ProRule" id="PRU00175"/>
    </source>
</evidence>
<evidence type="ECO:0000259" key="7">
    <source>
        <dbReference type="PROSITE" id="PS50089"/>
    </source>
</evidence>
<proteinExistence type="predicted"/>
<keyword evidence="2" id="KW-0677">Repeat</keyword>
<feature type="compositionally biased region" description="Low complexity" evidence="6">
    <location>
        <begin position="490"/>
        <end position="512"/>
    </location>
</feature>
<feature type="compositionally biased region" description="Basic residues" evidence="6">
    <location>
        <begin position="259"/>
        <end position="268"/>
    </location>
</feature>
<dbReference type="PANTHER" id="PTHR12429">
    <property type="entry name" value="NEURALIZED"/>
    <property type="match status" value="1"/>
</dbReference>
<dbReference type="PROSITE" id="PS50089">
    <property type="entry name" value="ZF_RING_2"/>
    <property type="match status" value="1"/>
</dbReference>
<name>A0A3Q2Y7J3_HIPCM</name>
<dbReference type="Proteomes" id="UP000264820">
    <property type="component" value="Unplaced"/>
</dbReference>
<evidence type="ECO:0000259" key="8">
    <source>
        <dbReference type="PROSITE" id="PS51065"/>
    </source>
</evidence>
<evidence type="ECO:0000256" key="1">
    <source>
        <dbReference type="ARBA" id="ARBA00022723"/>
    </source>
</evidence>
<feature type="compositionally biased region" description="Polar residues" evidence="6">
    <location>
        <begin position="542"/>
        <end position="551"/>
    </location>
</feature>
<dbReference type="GO" id="GO:0008270">
    <property type="term" value="F:zinc ion binding"/>
    <property type="evidence" value="ECO:0007669"/>
    <property type="project" value="UniProtKB-KW"/>
</dbReference>
<evidence type="ECO:0000256" key="3">
    <source>
        <dbReference type="ARBA" id="ARBA00022771"/>
    </source>
</evidence>
<dbReference type="GO" id="GO:0014069">
    <property type="term" value="C:postsynaptic density"/>
    <property type="evidence" value="ECO:0007669"/>
    <property type="project" value="TreeGrafter"/>
</dbReference>
<feature type="compositionally biased region" description="Basic residues" evidence="6">
    <location>
        <begin position="46"/>
        <end position="66"/>
    </location>
</feature>
<dbReference type="GO" id="GO:0045746">
    <property type="term" value="P:negative regulation of Notch signaling pathway"/>
    <property type="evidence" value="ECO:0007669"/>
    <property type="project" value="TreeGrafter"/>
</dbReference>
<accession>A0A3Q2Y7J3</accession>
<feature type="domain" description="RING-type" evidence="7">
    <location>
        <begin position="579"/>
        <end position="618"/>
    </location>
</feature>
<dbReference type="PANTHER" id="PTHR12429:SF13">
    <property type="entry name" value="E3 UBIQUITIN-PROTEIN LIGASE NEURL1"/>
    <property type="match status" value="1"/>
</dbReference>
<organism evidence="9 10">
    <name type="scientific">Hippocampus comes</name>
    <name type="common">Tiger tail seahorse</name>
    <dbReference type="NCBI Taxonomy" id="109280"/>
    <lineage>
        <taxon>Eukaryota</taxon>
        <taxon>Metazoa</taxon>
        <taxon>Chordata</taxon>
        <taxon>Craniata</taxon>
        <taxon>Vertebrata</taxon>
        <taxon>Euteleostomi</taxon>
        <taxon>Actinopterygii</taxon>
        <taxon>Neopterygii</taxon>
        <taxon>Teleostei</taxon>
        <taxon>Neoteleostei</taxon>
        <taxon>Acanthomorphata</taxon>
        <taxon>Syngnathiaria</taxon>
        <taxon>Syngnathiformes</taxon>
        <taxon>Syngnathoidei</taxon>
        <taxon>Syngnathidae</taxon>
        <taxon>Hippocampus</taxon>
    </lineage>
</organism>
<dbReference type="Pfam" id="PF13920">
    <property type="entry name" value="zf-C3HC4_3"/>
    <property type="match status" value="1"/>
</dbReference>
<dbReference type="InterPro" id="IPR006573">
    <property type="entry name" value="NHR_dom"/>
</dbReference>
<reference evidence="9" key="2">
    <citation type="submission" date="2025-09" db="UniProtKB">
        <authorList>
            <consortium name="Ensembl"/>
        </authorList>
    </citation>
    <scope>IDENTIFICATION</scope>
</reference>
<dbReference type="GeneTree" id="ENSGT00940000156696"/>
<evidence type="ECO:0000313" key="9">
    <source>
        <dbReference type="Ensembl" id="ENSHCOP00000009071.1"/>
    </source>
</evidence>
<dbReference type="SUPFAM" id="SSF57850">
    <property type="entry name" value="RING/U-box"/>
    <property type="match status" value="1"/>
</dbReference>
<feature type="compositionally biased region" description="Pro residues" evidence="6">
    <location>
        <begin position="561"/>
        <end position="572"/>
    </location>
</feature>
<dbReference type="RefSeq" id="XP_019747314.1">
    <property type="nucleotide sequence ID" value="XM_019891755.1"/>
</dbReference>
<keyword evidence="1" id="KW-0479">Metal-binding</keyword>
<evidence type="ECO:0000256" key="6">
    <source>
        <dbReference type="SAM" id="MobiDB-lite"/>
    </source>
</evidence>
<dbReference type="GeneID" id="109528790"/>
<dbReference type="CDD" id="cd16647">
    <property type="entry name" value="mRING-HC-C3HC5_NEU1"/>
    <property type="match status" value="1"/>
</dbReference>
<dbReference type="InterPro" id="IPR013083">
    <property type="entry name" value="Znf_RING/FYVE/PHD"/>
</dbReference>
<dbReference type="PROSITE" id="PS51065">
    <property type="entry name" value="NHR"/>
    <property type="match status" value="2"/>
</dbReference>
<keyword evidence="4" id="KW-0862">Zinc</keyword>
<feature type="domain" description="NHR" evidence="8">
    <location>
        <begin position="85"/>
        <end position="241"/>
    </location>
</feature>
<feature type="region of interest" description="Disordered" evidence="6">
    <location>
        <begin position="532"/>
        <end position="572"/>
    </location>
</feature>
<dbReference type="STRING" id="109280.ENSHCOP00000009071"/>
<feature type="compositionally biased region" description="Acidic residues" evidence="6">
    <location>
        <begin position="275"/>
        <end position="287"/>
    </location>
</feature>
<evidence type="ECO:0000313" key="10">
    <source>
        <dbReference type="Proteomes" id="UP000264820"/>
    </source>
</evidence>
<feature type="region of interest" description="Disordered" evidence="6">
    <location>
        <begin position="250"/>
        <end position="298"/>
    </location>
</feature>
<dbReference type="AlphaFoldDB" id="A0A3Q2Y7J3"/>
<dbReference type="Pfam" id="PF07177">
    <property type="entry name" value="Neuralized"/>
    <property type="match status" value="2"/>
</dbReference>
<protein>
    <submittedName>
        <fullName evidence="9">E3 ubiquitin-protein ligase NEURL1-like</fullName>
    </submittedName>
</protein>
<keyword evidence="10" id="KW-1185">Reference proteome</keyword>
<dbReference type="InterPro" id="IPR037962">
    <property type="entry name" value="Neuralized"/>
</dbReference>
<dbReference type="InterPro" id="IPR043136">
    <property type="entry name" value="B30.2/SPRY_sf"/>
</dbReference>
<sequence>MGGQVTRHNYNFHGPVPIAALPSTSPHHKHASDCAVPILALSSASHSHHHHHHQQQQHQHHYRPHQKPMNWHPSKHVHPTASQPPLLFHPTAKGSQIIIDESQRAVRRKGSFCNAVAFSNRSVAVNEVVRLKITENYQDWQGALRIGFTSQDPSCMDPKKLPRYSCPDLASRSGFWAKPLPEELLMRDTVISFWVTKKGRVHYRINGNTPRRLFKKVSAYLPLWVLVDVYGKTKGVQFLDSEALTPDVSKITSGDPRVKIQKKSRHRQLPVNMWDMDEDGSEEDDHDGPDRSVDHMPQNSHNLRLSVRGSEPPDLLDNQLRVHYVHGEHVGLTDPHTAVIRKHQGPDRTLVFTSRPLDHGESVFVMLQTTGSAELSYGVTACDPATLRPQDLPADLVRLLDRSEFWAFDNLSTQLLDEDILGFEVNAAGEIVVNRNGVSLGVQLCVDNSTPLWMFFAPHKNMTQLKIFGLSSHSDVQPPRRSPLSMNNTAASNANIPSNGPPNSSHSSSATGSSVATNQLVQLILSPRSPALTKPNVVLPPTRNNEISSPPLTEMEQRAPPSSPGSPGPPGSPQVLDDCAICCDDAADTALYDCGHLCLCYTCALKLKQDQASCPMCRKPIRDIIKTYRSS</sequence>
<dbReference type="GO" id="GO:0061630">
    <property type="term" value="F:ubiquitin protein ligase activity"/>
    <property type="evidence" value="ECO:0007669"/>
    <property type="project" value="TreeGrafter"/>
</dbReference>
<dbReference type="OrthoDB" id="8940370at2759"/>